<dbReference type="AlphaFoldDB" id="A0A9P6HGS0"/>
<feature type="region of interest" description="Disordered" evidence="6">
    <location>
        <begin position="219"/>
        <end position="253"/>
    </location>
</feature>
<dbReference type="GO" id="GO:0006397">
    <property type="term" value="P:mRNA processing"/>
    <property type="evidence" value="ECO:0007669"/>
    <property type="project" value="UniProtKB-KW"/>
</dbReference>
<protein>
    <recommendedName>
        <fullName evidence="7">Survival Motor Neuron Gemin2-binding domain-containing protein</fullName>
    </recommendedName>
</protein>
<gene>
    <name evidence="8" type="ORF">BJ322DRAFT_1056951</name>
</gene>
<dbReference type="GO" id="GO:0005634">
    <property type="term" value="C:nucleus"/>
    <property type="evidence" value="ECO:0007669"/>
    <property type="project" value="UniProtKB-SubCell"/>
</dbReference>
<evidence type="ECO:0000256" key="5">
    <source>
        <dbReference type="ARBA" id="ARBA00023242"/>
    </source>
</evidence>
<dbReference type="InterPro" id="IPR047313">
    <property type="entry name" value="SMN_C"/>
</dbReference>
<keyword evidence="5" id="KW-0539">Nucleus</keyword>
<sequence length="253" mass="28492">MRSVVSYDDLEQVATTPAPGPPPTKKRKRQQNKRKSLAFQNFTHWDEPVENHHVSLAAHDYADELEDELVNVENRELTHEEIWDDSALIKAWDAAMDEYKAFHGPENKWKTDPTSRPSPLWYNVPPSPSTAGANPGSTLLSFMHEKQEACTMPTLEHNSGPLNFNTFVPSHDPALPSLAATDTQNIAEISQDEAFRNALNAMYWTGYWTAVYNCRSAPDQFTPKEMDDGESGEGEPETPDARGTMDEFVISQR</sequence>
<evidence type="ECO:0000256" key="6">
    <source>
        <dbReference type="SAM" id="MobiDB-lite"/>
    </source>
</evidence>
<reference evidence="8" key="2">
    <citation type="submission" date="2020-11" db="EMBL/GenBank/DDBJ databases">
        <authorList>
            <consortium name="DOE Joint Genome Institute"/>
            <person name="Kuo A."/>
            <person name="Miyauchi S."/>
            <person name="Kiss E."/>
            <person name="Drula E."/>
            <person name="Kohler A."/>
            <person name="Sanchez-Garcia M."/>
            <person name="Andreopoulos B."/>
            <person name="Barry K.W."/>
            <person name="Bonito G."/>
            <person name="Buee M."/>
            <person name="Carver A."/>
            <person name="Chen C."/>
            <person name="Cichocki N."/>
            <person name="Clum A."/>
            <person name="Culley D."/>
            <person name="Crous P.W."/>
            <person name="Fauchery L."/>
            <person name="Girlanda M."/>
            <person name="Hayes R."/>
            <person name="Keri Z."/>
            <person name="Labutti K."/>
            <person name="Lipzen A."/>
            <person name="Lombard V."/>
            <person name="Magnuson J."/>
            <person name="Maillard F."/>
            <person name="Morin E."/>
            <person name="Murat C."/>
            <person name="Nolan M."/>
            <person name="Ohm R."/>
            <person name="Pangilinan J."/>
            <person name="Pereira M."/>
            <person name="Perotto S."/>
            <person name="Peter M."/>
            <person name="Riley R."/>
            <person name="Sitrit Y."/>
            <person name="Stielow B."/>
            <person name="Szollosi G."/>
            <person name="Zifcakova L."/>
            <person name="Stursova M."/>
            <person name="Spatafora J.W."/>
            <person name="Tedersoo L."/>
            <person name="Vaario L.-M."/>
            <person name="Yamada A."/>
            <person name="Yan M."/>
            <person name="Wang P."/>
            <person name="Xu J."/>
            <person name="Bruns T."/>
            <person name="Baldrian P."/>
            <person name="Vilgalys R."/>
            <person name="Henrissat B."/>
            <person name="Grigoriev I.V."/>
            <person name="Hibbett D."/>
            <person name="Nagy L.G."/>
            <person name="Martin F.M."/>
        </authorList>
    </citation>
    <scope>NUCLEOTIDE SEQUENCE</scope>
    <source>
        <strain evidence="8">UH-Tt-Lm1</strain>
    </source>
</reference>
<evidence type="ECO:0000313" key="8">
    <source>
        <dbReference type="EMBL" id="KAF9785909.1"/>
    </source>
</evidence>
<evidence type="ECO:0000256" key="4">
    <source>
        <dbReference type="ARBA" id="ARBA00023187"/>
    </source>
</evidence>
<dbReference type="EMBL" id="WIUZ02000006">
    <property type="protein sequence ID" value="KAF9785909.1"/>
    <property type="molecule type" value="Genomic_DNA"/>
</dbReference>
<evidence type="ECO:0000259" key="7">
    <source>
        <dbReference type="Pfam" id="PF20636"/>
    </source>
</evidence>
<comment type="similarity">
    <text evidence="2">Belongs to the SMN family.</text>
</comment>
<evidence type="ECO:0000313" key="9">
    <source>
        <dbReference type="Proteomes" id="UP000736335"/>
    </source>
</evidence>
<name>A0A9P6HGS0_9AGAM</name>
<reference evidence="8" key="1">
    <citation type="journal article" date="2020" name="Nat. Commun.">
        <title>Large-scale genome sequencing of mycorrhizal fungi provides insights into the early evolution of symbiotic traits.</title>
        <authorList>
            <person name="Miyauchi S."/>
            <person name="Kiss E."/>
            <person name="Kuo A."/>
            <person name="Drula E."/>
            <person name="Kohler A."/>
            <person name="Sanchez-Garcia M."/>
            <person name="Morin E."/>
            <person name="Andreopoulos B."/>
            <person name="Barry K.W."/>
            <person name="Bonito G."/>
            <person name="Buee M."/>
            <person name="Carver A."/>
            <person name="Chen C."/>
            <person name="Cichocki N."/>
            <person name="Clum A."/>
            <person name="Culley D."/>
            <person name="Crous P.W."/>
            <person name="Fauchery L."/>
            <person name="Girlanda M."/>
            <person name="Hayes R.D."/>
            <person name="Keri Z."/>
            <person name="LaButti K."/>
            <person name="Lipzen A."/>
            <person name="Lombard V."/>
            <person name="Magnuson J."/>
            <person name="Maillard F."/>
            <person name="Murat C."/>
            <person name="Nolan M."/>
            <person name="Ohm R.A."/>
            <person name="Pangilinan J."/>
            <person name="Pereira M.F."/>
            <person name="Perotto S."/>
            <person name="Peter M."/>
            <person name="Pfister S."/>
            <person name="Riley R."/>
            <person name="Sitrit Y."/>
            <person name="Stielow J.B."/>
            <person name="Szollosi G."/>
            <person name="Zifcakova L."/>
            <person name="Stursova M."/>
            <person name="Spatafora J.W."/>
            <person name="Tedersoo L."/>
            <person name="Vaario L.M."/>
            <person name="Yamada A."/>
            <person name="Yan M."/>
            <person name="Wang P."/>
            <person name="Xu J."/>
            <person name="Bruns T."/>
            <person name="Baldrian P."/>
            <person name="Vilgalys R."/>
            <person name="Dunand C."/>
            <person name="Henrissat B."/>
            <person name="Grigoriev I.V."/>
            <person name="Hibbett D."/>
            <person name="Nagy L.G."/>
            <person name="Martin F.M."/>
        </authorList>
    </citation>
    <scope>NUCLEOTIDE SEQUENCE</scope>
    <source>
        <strain evidence="8">UH-Tt-Lm1</strain>
    </source>
</reference>
<keyword evidence="4" id="KW-0508">mRNA splicing</keyword>
<dbReference type="Proteomes" id="UP000736335">
    <property type="component" value="Unassembled WGS sequence"/>
</dbReference>
<keyword evidence="9" id="KW-1185">Reference proteome</keyword>
<feature type="compositionally biased region" description="Acidic residues" evidence="6">
    <location>
        <begin position="227"/>
        <end position="238"/>
    </location>
</feature>
<evidence type="ECO:0000256" key="2">
    <source>
        <dbReference type="ARBA" id="ARBA00005371"/>
    </source>
</evidence>
<evidence type="ECO:0000256" key="3">
    <source>
        <dbReference type="ARBA" id="ARBA00022664"/>
    </source>
</evidence>
<dbReference type="CDD" id="cd22852">
    <property type="entry name" value="SMN_C"/>
    <property type="match status" value="1"/>
</dbReference>
<feature type="region of interest" description="Disordered" evidence="6">
    <location>
        <begin position="1"/>
        <end position="35"/>
    </location>
</feature>
<keyword evidence="3" id="KW-0507">mRNA processing</keyword>
<feature type="domain" description="Survival Motor Neuron Gemin2-binding" evidence="7">
    <location>
        <begin position="80"/>
        <end position="104"/>
    </location>
</feature>
<comment type="caution">
    <text evidence="8">The sequence shown here is derived from an EMBL/GenBank/DDBJ whole genome shotgun (WGS) entry which is preliminary data.</text>
</comment>
<dbReference type="CDD" id="cd22851">
    <property type="entry name" value="SMN_N"/>
    <property type="match status" value="1"/>
</dbReference>
<comment type="subcellular location">
    <subcellularLocation>
        <location evidence="1">Nucleus</location>
    </subcellularLocation>
</comment>
<dbReference type="OrthoDB" id="197400at2759"/>
<accession>A0A9P6HGS0</accession>
<proteinExistence type="inferred from homology"/>
<dbReference type="PANTHER" id="PTHR39267">
    <property type="entry name" value="SURVIVAL MOTOR NEURON-LIKE PROTEIN 1"/>
    <property type="match status" value="1"/>
</dbReference>
<feature type="compositionally biased region" description="Basic residues" evidence="6">
    <location>
        <begin position="24"/>
        <end position="35"/>
    </location>
</feature>
<dbReference type="InterPro" id="IPR040424">
    <property type="entry name" value="Smn1"/>
</dbReference>
<dbReference type="GO" id="GO:0008380">
    <property type="term" value="P:RNA splicing"/>
    <property type="evidence" value="ECO:0007669"/>
    <property type="project" value="UniProtKB-KW"/>
</dbReference>
<dbReference type="Pfam" id="PF20636">
    <property type="entry name" value="SMN_G2-BD"/>
    <property type="match status" value="1"/>
</dbReference>
<dbReference type="InterPro" id="IPR049481">
    <property type="entry name" value="SMN_G2-BD"/>
</dbReference>
<dbReference type="PANTHER" id="PTHR39267:SF1">
    <property type="entry name" value="SURVIVAL MOTOR NEURON PROTEIN"/>
    <property type="match status" value="1"/>
</dbReference>
<evidence type="ECO:0000256" key="1">
    <source>
        <dbReference type="ARBA" id="ARBA00004123"/>
    </source>
</evidence>
<organism evidence="8 9">
    <name type="scientific">Thelephora terrestris</name>
    <dbReference type="NCBI Taxonomy" id="56493"/>
    <lineage>
        <taxon>Eukaryota</taxon>
        <taxon>Fungi</taxon>
        <taxon>Dikarya</taxon>
        <taxon>Basidiomycota</taxon>
        <taxon>Agaricomycotina</taxon>
        <taxon>Agaricomycetes</taxon>
        <taxon>Thelephorales</taxon>
        <taxon>Thelephoraceae</taxon>
        <taxon>Thelephora</taxon>
    </lineage>
</organism>